<accession>A0AC58JKZ5</accession>
<protein>
    <submittedName>
        <fullName evidence="2">Uncharacterized protein isoform X1</fullName>
    </submittedName>
</protein>
<gene>
    <name evidence="2" type="primary">zgc:152816</name>
    <name evidence="2" type="synonym">si:ch211-271b14.1</name>
    <name evidence="2" type="synonym">zgc:92551</name>
</gene>
<proteinExistence type="predicted"/>
<sequence>MEKFDDDSSKKTSEAEPVNVQSLYTTLGLSSEDVDALAKIPESEISVETLPFLIMQIKTKKATDTSSSADTDHKDKSKDSEEKQETPESCTDAAKPKSKSPPKVPQKRAGSHEQKKKAESHKKTERHSGGRRDSKYSSSREKQSGDHAAAETECADNPTVFPHECTRCKCVVNSIKTWKEHLSGSRHKSHDSQSSQRSSRPHPPPKRPYSSDPFAGDSFTSGMPDHLFPPKPNTRVVVAKFPMGAVTVEDLLVLGKPFGTVVKHLVLPAKGFLEFSAHKEAVNMVNHFQQKPAFVKDTRVGLYLSPRVEGIHSPPKYDEPVPKRLKRTNNPSVVCFSHLPPGEDNQAEVLELAAMFGEVWQSKFLDGKALIEMVDWRDADIMVKYYYSNPLKIQGKSIKVTMSYIKSLREMPGELTPRKSDSGKHSRQKEESSVKDKADDTNQESSEKETKTIKTPEQSQEEGIQLEEGTDGSVVKTEEEEEKVEEEDKQEEGEEVQEEQEKMEVGEEEEEKGKEEDEELEVTEELELTEEPSVAKEENRDQESEHNPEEQDDMEFPEDIEDFVTLDELDNTAGGDSALDSSEPQDGKVVVIWPIKKSPAETMRELISNLSDLCVPFGGLVRYTLSIIKQQAMLELETVEKAQEMVKYYKSHKAMINGRPVSVTMCFAMTTIEVPSGRTVFMGNLPNKWYMRQKYKQSTLLRMAKRYGNLTGFCLNRHQGMCYVQFDSSESAEHMVAQYRRRRRSFSVFGQILNVAICKIGDSQIQWRDPVAEEETSRNSGPEQDIEEKESKDNGQTTKPSTDGNGKARKRGAKQENVCLQNQQRPAPECEGVGGDPDSEIISEEDGHEEKTPLEPYQPDQTFGVSYVIPVTGFFCKLCNMFYTDENKAKSEHCRSLDHYNNLKLKHAVEEQADGQPDGE</sequence>
<dbReference type="RefSeq" id="XP_073807163.1">
    <property type="nucleotide sequence ID" value="XM_073951062.1"/>
</dbReference>
<name>A0AC58JKZ5_DANRE</name>
<dbReference type="Proteomes" id="UP000000437">
    <property type="component" value="Chromosome 5"/>
</dbReference>
<reference evidence="2" key="1">
    <citation type="submission" date="2025-08" db="UniProtKB">
        <authorList>
            <consortium name="RefSeq"/>
        </authorList>
    </citation>
    <scope>IDENTIFICATION</scope>
    <source>
        <strain evidence="2">Tuebingen</strain>
        <tissue evidence="2">Fibroblasts and whole tissue</tissue>
    </source>
</reference>
<organism evidence="1 2">
    <name type="scientific">Danio rerio</name>
    <name type="common">Zebrafish</name>
    <name type="synonym">Brachydanio rerio</name>
    <dbReference type="NCBI Taxonomy" id="7955"/>
    <lineage>
        <taxon>Eukaryota</taxon>
        <taxon>Metazoa</taxon>
        <taxon>Chordata</taxon>
        <taxon>Craniata</taxon>
        <taxon>Vertebrata</taxon>
        <taxon>Euteleostomi</taxon>
        <taxon>Actinopterygii</taxon>
        <taxon>Neopterygii</taxon>
        <taxon>Teleostei</taxon>
        <taxon>Ostariophysi</taxon>
        <taxon>Cypriniformes</taxon>
        <taxon>Danionidae</taxon>
        <taxon>Danioninae</taxon>
        <taxon>Danio</taxon>
    </lineage>
</organism>
<evidence type="ECO:0000313" key="1">
    <source>
        <dbReference type="Proteomes" id="UP000000437"/>
    </source>
</evidence>
<evidence type="ECO:0000313" key="2">
    <source>
        <dbReference type="RefSeq" id="XP_073807163.1"/>
    </source>
</evidence>
<keyword evidence="1" id="KW-1185">Reference proteome</keyword>